<evidence type="ECO:0000256" key="3">
    <source>
        <dbReference type="ARBA" id="ARBA00022737"/>
    </source>
</evidence>
<name>A0AAV8VKT8_9CUCU</name>
<dbReference type="PANTHER" id="PTHR22889">
    <property type="entry name" value="WD REPEAT-CONTAINING PROTEIN 89"/>
    <property type="match status" value="1"/>
</dbReference>
<gene>
    <name evidence="6" type="ORF">NQ315_014547</name>
</gene>
<evidence type="ECO:0000313" key="6">
    <source>
        <dbReference type="EMBL" id="KAJ8914802.1"/>
    </source>
</evidence>
<dbReference type="InterPro" id="IPR036322">
    <property type="entry name" value="WD40_repeat_dom_sf"/>
</dbReference>
<comment type="caution">
    <text evidence="6">The sequence shown here is derived from an EMBL/GenBank/DDBJ whole genome shotgun (WGS) entry which is preliminary data.</text>
</comment>
<dbReference type="PROSITE" id="PS50082">
    <property type="entry name" value="WD_REPEATS_2"/>
    <property type="match status" value="2"/>
</dbReference>
<dbReference type="SUPFAM" id="SSF50978">
    <property type="entry name" value="WD40 repeat-like"/>
    <property type="match status" value="1"/>
</dbReference>
<keyword evidence="3" id="KW-0677">Repeat</keyword>
<feature type="compositionally biased region" description="Low complexity" evidence="5">
    <location>
        <begin position="15"/>
        <end position="24"/>
    </location>
</feature>
<dbReference type="EMBL" id="JANEYG010000063">
    <property type="protein sequence ID" value="KAJ8914802.1"/>
    <property type="molecule type" value="Genomic_DNA"/>
</dbReference>
<feature type="repeat" description="WD" evidence="4">
    <location>
        <begin position="88"/>
        <end position="129"/>
    </location>
</feature>
<keyword evidence="2 4" id="KW-0853">WD repeat</keyword>
<evidence type="ECO:0000313" key="7">
    <source>
        <dbReference type="Proteomes" id="UP001159042"/>
    </source>
</evidence>
<dbReference type="AlphaFoldDB" id="A0AAV8VKT8"/>
<proteinExistence type="predicted"/>
<keyword evidence="7" id="KW-1185">Reference proteome</keyword>
<evidence type="ECO:0000256" key="4">
    <source>
        <dbReference type="PROSITE-ProRule" id="PRU00221"/>
    </source>
</evidence>
<feature type="compositionally biased region" description="Basic and acidic residues" evidence="5">
    <location>
        <begin position="1"/>
        <end position="10"/>
    </location>
</feature>
<evidence type="ECO:0000256" key="2">
    <source>
        <dbReference type="ARBA" id="ARBA00022574"/>
    </source>
</evidence>
<feature type="region of interest" description="Disordered" evidence="5">
    <location>
        <begin position="1"/>
        <end position="24"/>
    </location>
</feature>
<accession>A0AAV8VKT8</accession>
<organism evidence="6 7">
    <name type="scientific">Exocentrus adspersus</name>
    <dbReference type="NCBI Taxonomy" id="1586481"/>
    <lineage>
        <taxon>Eukaryota</taxon>
        <taxon>Metazoa</taxon>
        <taxon>Ecdysozoa</taxon>
        <taxon>Arthropoda</taxon>
        <taxon>Hexapoda</taxon>
        <taxon>Insecta</taxon>
        <taxon>Pterygota</taxon>
        <taxon>Neoptera</taxon>
        <taxon>Endopterygota</taxon>
        <taxon>Coleoptera</taxon>
        <taxon>Polyphaga</taxon>
        <taxon>Cucujiformia</taxon>
        <taxon>Chrysomeloidea</taxon>
        <taxon>Cerambycidae</taxon>
        <taxon>Lamiinae</taxon>
        <taxon>Acanthocinini</taxon>
        <taxon>Exocentrus</taxon>
    </lineage>
</organism>
<dbReference type="InterPro" id="IPR015943">
    <property type="entry name" value="WD40/YVTN_repeat-like_dom_sf"/>
</dbReference>
<dbReference type="SMART" id="SM00320">
    <property type="entry name" value="WD40"/>
    <property type="match status" value="3"/>
</dbReference>
<dbReference type="Pfam" id="PF00400">
    <property type="entry name" value="WD40"/>
    <property type="match status" value="2"/>
</dbReference>
<protein>
    <recommendedName>
        <fullName evidence="1">WD repeat-containing protein 89</fullName>
    </recommendedName>
</protein>
<evidence type="ECO:0000256" key="1">
    <source>
        <dbReference type="ARBA" id="ARBA00021125"/>
    </source>
</evidence>
<evidence type="ECO:0000256" key="5">
    <source>
        <dbReference type="SAM" id="MobiDB-lite"/>
    </source>
</evidence>
<sequence>MQNLKIKVESDVENSDSSSGSNCWDNSDTSRMFYELDSVHEELIASNKYILHIDATCDSEPNIATALTDGWCQIYKLINNGMLSIAKLVGHKEKIIGCRFSKQDPNLIYTGSTRFITLWDIRTPEMSVINFIDTTVENDNFKTFNCFDVSPNERLLTAGTELFGGDAFLLFWDIRKRQLLGGYWESHTDDITQVQFHSENKDSLLSGSTDGLINVYDLSQPNEEDALIDSLNTQSSVDHLLWFKENGKDNISCITHTFDLQLWNLEKAAPYEHFTRSDIASLLKEKNEKHTYLAKVHGGINYLLLLAGSNSKEGKCLRSLHFQAGKPQPAYSFKNNRQLVRSSWFNHNVSNSISSNINWYHLEFQNIIHYGFCVCTNMQLSCLYAKRGNCLLYPKEVLGL</sequence>
<feature type="repeat" description="WD" evidence="4">
    <location>
        <begin position="184"/>
        <end position="226"/>
    </location>
</feature>
<reference evidence="6 7" key="1">
    <citation type="journal article" date="2023" name="Insect Mol. Biol.">
        <title>Genome sequencing provides insights into the evolution of gene families encoding plant cell wall-degrading enzymes in longhorned beetles.</title>
        <authorList>
            <person name="Shin N.R."/>
            <person name="Okamura Y."/>
            <person name="Kirsch R."/>
            <person name="Pauchet Y."/>
        </authorList>
    </citation>
    <scope>NUCLEOTIDE SEQUENCE [LARGE SCALE GENOMIC DNA]</scope>
    <source>
        <strain evidence="6">EAD_L_NR</strain>
    </source>
</reference>
<dbReference type="Gene3D" id="2.130.10.10">
    <property type="entry name" value="YVTN repeat-like/Quinoprotein amine dehydrogenase"/>
    <property type="match status" value="1"/>
</dbReference>
<dbReference type="InterPro" id="IPR001680">
    <property type="entry name" value="WD40_rpt"/>
</dbReference>
<dbReference type="PANTHER" id="PTHR22889:SF0">
    <property type="entry name" value="WD REPEAT-CONTAINING PROTEIN 89"/>
    <property type="match status" value="1"/>
</dbReference>
<dbReference type="Proteomes" id="UP001159042">
    <property type="component" value="Unassembled WGS sequence"/>
</dbReference>
<dbReference type="InterPro" id="IPR039328">
    <property type="entry name" value="WDR89"/>
</dbReference>